<keyword evidence="4" id="KW-1185">Reference proteome</keyword>
<name>A0AAD3XZ04_NEPGR</name>
<feature type="region of interest" description="Disordered" evidence="1">
    <location>
        <begin position="1"/>
        <end position="27"/>
    </location>
</feature>
<keyword evidence="2" id="KW-1133">Transmembrane helix</keyword>
<evidence type="ECO:0000256" key="1">
    <source>
        <dbReference type="SAM" id="MobiDB-lite"/>
    </source>
</evidence>
<dbReference type="Proteomes" id="UP001279734">
    <property type="component" value="Unassembled WGS sequence"/>
</dbReference>
<keyword evidence="2" id="KW-0812">Transmembrane</keyword>
<reference evidence="3" key="1">
    <citation type="submission" date="2023-05" db="EMBL/GenBank/DDBJ databases">
        <title>Nepenthes gracilis genome sequencing.</title>
        <authorList>
            <person name="Fukushima K."/>
        </authorList>
    </citation>
    <scope>NUCLEOTIDE SEQUENCE</scope>
    <source>
        <strain evidence="3">SING2019-196</strain>
    </source>
</reference>
<gene>
    <name evidence="3" type="ORF">Nepgr_024656</name>
</gene>
<sequence>MADKAAGGVEAEKRSPAHQPGEVLHQRRSLPLRPIKMAMGGVAAAAVIGYFVLFSKKKPEATATDLARVITGTATPDHTRPRK</sequence>
<dbReference type="AlphaFoldDB" id="A0AAD3XZ04"/>
<evidence type="ECO:0000313" key="4">
    <source>
        <dbReference type="Proteomes" id="UP001279734"/>
    </source>
</evidence>
<keyword evidence="2" id="KW-0472">Membrane</keyword>
<evidence type="ECO:0000313" key="3">
    <source>
        <dbReference type="EMBL" id="GMH22813.1"/>
    </source>
</evidence>
<dbReference type="EMBL" id="BSYO01000025">
    <property type="protein sequence ID" value="GMH22813.1"/>
    <property type="molecule type" value="Genomic_DNA"/>
</dbReference>
<comment type="caution">
    <text evidence="3">The sequence shown here is derived from an EMBL/GenBank/DDBJ whole genome shotgun (WGS) entry which is preliminary data.</text>
</comment>
<evidence type="ECO:0000256" key="2">
    <source>
        <dbReference type="SAM" id="Phobius"/>
    </source>
</evidence>
<accession>A0AAD3XZ04</accession>
<feature type="transmembrane region" description="Helical" evidence="2">
    <location>
        <begin position="35"/>
        <end position="54"/>
    </location>
</feature>
<proteinExistence type="predicted"/>
<organism evidence="3 4">
    <name type="scientific">Nepenthes gracilis</name>
    <name type="common">Slender pitcher plant</name>
    <dbReference type="NCBI Taxonomy" id="150966"/>
    <lineage>
        <taxon>Eukaryota</taxon>
        <taxon>Viridiplantae</taxon>
        <taxon>Streptophyta</taxon>
        <taxon>Embryophyta</taxon>
        <taxon>Tracheophyta</taxon>
        <taxon>Spermatophyta</taxon>
        <taxon>Magnoliopsida</taxon>
        <taxon>eudicotyledons</taxon>
        <taxon>Gunneridae</taxon>
        <taxon>Pentapetalae</taxon>
        <taxon>Caryophyllales</taxon>
        <taxon>Nepenthaceae</taxon>
        <taxon>Nepenthes</taxon>
    </lineage>
</organism>
<protein>
    <submittedName>
        <fullName evidence="3">Uncharacterized protein</fullName>
    </submittedName>
</protein>